<evidence type="ECO:0000256" key="5">
    <source>
        <dbReference type="ARBA" id="ARBA00023316"/>
    </source>
</evidence>
<dbReference type="GO" id="GO:0071555">
    <property type="term" value="P:cell wall organization"/>
    <property type="evidence" value="ECO:0007669"/>
    <property type="project" value="UniProtKB-UniRule"/>
</dbReference>
<sequence>MPRFLSRPLRVSLIIMLGLGTIYKFAHGRGLIPSVSSLTALAHPIVCPADATMHAPPNVDGWLRADQSLQQLVPQDFDQKKVSLLIEKSKHRLTVYYDGVALKSYPVVFGRGKGDKRREGDLKTPEGILKIQDKYPHPDWSKFLWLDYPNQQSRCKHNRAKQTGKIPLWSTVGSEVGIHGVPAGADDMVINRINWTWGCPSMRNADINELYPFVPVGTIVEIVA</sequence>
<dbReference type="Proteomes" id="UP000625316">
    <property type="component" value="Unassembled WGS sequence"/>
</dbReference>
<dbReference type="SUPFAM" id="SSF141523">
    <property type="entry name" value="L,D-transpeptidase catalytic domain-like"/>
    <property type="match status" value="1"/>
</dbReference>
<feature type="domain" description="L,D-TPase catalytic" evidence="7">
    <location>
        <begin position="82"/>
        <end position="223"/>
    </location>
</feature>
<feature type="active site" description="Proton donor/acceptor" evidence="6">
    <location>
        <position position="179"/>
    </location>
</feature>
<dbReference type="EMBL" id="JADEXQ010000052">
    <property type="protein sequence ID" value="MBE9031079.1"/>
    <property type="molecule type" value="Genomic_DNA"/>
</dbReference>
<dbReference type="GO" id="GO:0009252">
    <property type="term" value="P:peptidoglycan biosynthetic process"/>
    <property type="evidence" value="ECO:0007669"/>
    <property type="project" value="UniProtKB-KW"/>
</dbReference>
<gene>
    <name evidence="8" type="ORF">IQ266_15195</name>
</gene>
<feature type="active site" description="Nucleophile" evidence="6">
    <location>
        <position position="199"/>
    </location>
</feature>
<dbReference type="CDD" id="cd16913">
    <property type="entry name" value="YkuD_like"/>
    <property type="match status" value="1"/>
</dbReference>
<dbReference type="Pfam" id="PF03734">
    <property type="entry name" value="YkuD"/>
    <property type="match status" value="1"/>
</dbReference>
<name>A0A928VRY1_9CYAN</name>
<keyword evidence="2" id="KW-0808">Transferase</keyword>
<dbReference type="GO" id="GO:0008360">
    <property type="term" value="P:regulation of cell shape"/>
    <property type="evidence" value="ECO:0007669"/>
    <property type="project" value="UniProtKB-UniRule"/>
</dbReference>
<dbReference type="AlphaFoldDB" id="A0A928VRY1"/>
<evidence type="ECO:0000313" key="9">
    <source>
        <dbReference type="Proteomes" id="UP000625316"/>
    </source>
</evidence>
<dbReference type="GO" id="GO:0016740">
    <property type="term" value="F:transferase activity"/>
    <property type="evidence" value="ECO:0007669"/>
    <property type="project" value="UniProtKB-KW"/>
</dbReference>
<evidence type="ECO:0000256" key="3">
    <source>
        <dbReference type="ARBA" id="ARBA00022960"/>
    </source>
</evidence>
<keyword evidence="5 6" id="KW-0961">Cell wall biogenesis/degradation</keyword>
<evidence type="ECO:0000256" key="4">
    <source>
        <dbReference type="ARBA" id="ARBA00022984"/>
    </source>
</evidence>
<evidence type="ECO:0000256" key="2">
    <source>
        <dbReference type="ARBA" id="ARBA00022679"/>
    </source>
</evidence>
<dbReference type="InterPro" id="IPR005490">
    <property type="entry name" value="LD_TPept_cat_dom"/>
</dbReference>
<proteinExistence type="predicted"/>
<keyword evidence="4 6" id="KW-0573">Peptidoglycan synthesis</keyword>
<evidence type="ECO:0000313" key="8">
    <source>
        <dbReference type="EMBL" id="MBE9031079.1"/>
    </source>
</evidence>
<dbReference type="RefSeq" id="WP_264325908.1">
    <property type="nucleotide sequence ID" value="NZ_JADEXQ010000052.1"/>
</dbReference>
<evidence type="ECO:0000256" key="1">
    <source>
        <dbReference type="ARBA" id="ARBA00004752"/>
    </source>
</evidence>
<comment type="caution">
    <text evidence="8">The sequence shown here is derived from an EMBL/GenBank/DDBJ whole genome shotgun (WGS) entry which is preliminary data.</text>
</comment>
<dbReference type="PROSITE" id="PS52029">
    <property type="entry name" value="LD_TPASE"/>
    <property type="match status" value="1"/>
</dbReference>
<dbReference type="PANTHER" id="PTHR36699:SF1">
    <property type="entry name" value="L,D-TRANSPEPTIDASE YAFK-RELATED"/>
    <property type="match status" value="1"/>
</dbReference>
<accession>A0A928VRY1</accession>
<reference evidence="8" key="1">
    <citation type="submission" date="2020-10" db="EMBL/GenBank/DDBJ databases">
        <authorList>
            <person name="Castelo-Branco R."/>
            <person name="Eusebio N."/>
            <person name="Adriana R."/>
            <person name="Vieira A."/>
            <person name="Brugerolle De Fraissinette N."/>
            <person name="Rezende De Castro R."/>
            <person name="Schneider M.P."/>
            <person name="Vasconcelos V."/>
            <person name="Leao P.N."/>
        </authorList>
    </citation>
    <scope>NUCLEOTIDE SEQUENCE</scope>
    <source>
        <strain evidence="8">LEGE 11480</strain>
    </source>
</reference>
<keyword evidence="3 6" id="KW-0133">Cell shape</keyword>
<evidence type="ECO:0000256" key="6">
    <source>
        <dbReference type="PROSITE-ProRule" id="PRU01373"/>
    </source>
</evidence>
<comment type="pathway">
    <text evidence="1 6">Cell wall biogenesis; peptidoglycan biosynthesis.</text>
</comment>
<dbReference type="InterPro" id="IPR038063">
    <property type="entry name" value="Transpep_catalytic_dom"/>
</dbReference>
<evidence type="ECO:0000259" key="7">
    <source>
        <dbReference type="PROSITE" id="PS52029"/>
    </source>
</evidence>
<dbReference type="Gene3D" id="2.40.440.10">
    <property type="entry name" value="L,D-transpeptidase catalytic domain-like"/>
    <property type="match status" value="1"/>
</dbReference>
<protein>
    <submittedName>
        <fullName evidence="8">L,D-transpeptidase</fullName>
    </submittedName>
</protein>
<dbReference type="PANTHER" id="PTHR36699">
    <property type="entry name" value="LD-TRANSPEPTIDASE"/>
    <property type="match status" value="1"/>
</dbReference>
<organism evidence="8 9">
    <name type="scientific">Romeriopsis navalis LEGE 11480</name>
    <dbReference type="NCBI Taxonomy" id="2777977"/>
    <lineage>
        <taxon>Bacteria</taxon>
        <taxon>Bacillati</taxon>
        <taxon>Cyanobacteriota</taxon>
        <taxon>Cyanophyceae</taxon>
        <taxon>Leptolyngbyales</taxon>
        <taxon>Leptolyngbyaceae</taxon>
        <taxon>Romeriopsis</taxon>
        <taxon>Romeriopsis navalis</taxon>
    </lineage>
</organism>
<keyword evidence="9" id="KW-1185">Reference proteome</keyword>